<keyword evidence="3" id="KW-1185">Reference proteome</keyword>
<sequence>MNRKDDTGREQEVPCEEHAVLRIKAEEILKERALNSWQERKTADEQALIHELQVHQIELEMQNEELKRARNEADILHQYFKHFLKNPIFCSEYFCPT</sequence>
<dbReference type="STRING" id="937775.Metlim_0461"/>
<feature type="coiled-coil region" evidence="1">
    <location>
        <begin position="49"/>
        <end position="79"/>
    </location>
</feature>
<evidence type="ECO:0000256" key="1">
    <source>
        <dbReference type="SAM" id="Coils"/>
    </source>
</evidence>
<dbReference type="HOGENOM" id="CLU_2340203_0_0_2"/>
<dbReference type="EMBL" id="CM001436">
    <property type="protein sequence ID" value="EHQ34600.1"/>
    <property type="molecule type" value="Genomic_DNA"/>
</dbReference>
<keyword evidence="1" id="KW-0175">Coiled coil</keyword>
<protein>
    <submittedName>
        <fullName evidence="2">Uncharacterized protein</fullName>
    </submittedName>
</protein>
<proteinExistence type="predicted"/>
<organism evidence="2 3">
    <name type="scientific">Methanoplanus limicola DSM 2279</name>
    <dbReference type="NCBI Taxonomy" id="937775"/>
    <lineage>
        <taxon>Archaea</taxon>
        <taxon>Methanobacteriati</taxon>
        <taxon>Methanobacteriota</taxon>
        <taxon>Stenosarchaea group</taxon>
        <taxon>Methanomicrobia</taxon>
        <taxon>Methanomicrobiales</taxon>
        <taxon>Methanomicrobiaceae</taxon>
        <taxon>Methanoplanus</taxon>
    </lineage>
</organism>
<dbReference type="InParanoid" id="H1Z271"/>
<name>H1Z271_9EURY</name>
<dbReference type="AlphaFoldDB" id="H1Z271"/>
<gene>
    <name evidence="2" type="ORF">Metlim_0461</name>
</gene>
<reference evidence="2 3" key="1">
    <citation type="submission" date="2011-10" db="EMBL/GenBank/DDBJ databases">
        <title>The Improved High-Quality Draft genome of Methanoplanus limicola DSM 2279.</title>
        <authorList>
            <consortium name="US DOE Joint Genome Institute (JGI-PGF)"/>
            <person name="Lucas S."/>
            <person name="Copeland A."/>
            <person name="Lapidus A."/>
            <person name="Glavina del Rio T."/>
            <person name="Dalin E."/>
            <person name="Tice H."/>
            <person name="Bruce D."/>
            <person name="Goodwin L."/>
            <person name="Pitluck S."/>
            <person name="Peters L."/>
            <person name="Mikhailova N."/>
            <person name="Lu M."/>
            <person name="Kyrpides N."/>
            <person name="Mavromatis K."/>
            <person name="Ivanova N."/>
            <person name="Markowitz V."/>
            <person name="Cheng J.-F."/>
            <person name="Hugenholtz P."/>
            <person name="Woyke T."/>
            <person name="Wu D."/>
            <person name="Wirth R."/>
            <person name="Brambilla E.-M."/>
            <person name="Klenk H.-P."/>
            <person name="Eisen J.A."/>
        </authorList>
    </citation>
    <scope>NUCLEOTIDE SEQUENCE [LARGE SCALE GENOMIC DNA]</scope>
    <source>
        <strain evidence="2 3">DSM 2279</strain>
    </source>
</reference>
<dbReference type="Proteomes" id="UP000005741">
    <property type="component" value="Chromosome"/>
</dbReference>
<dbReference type="RefSeq" id="WP_004076251.1">
    <property type="nucleotide sequence ID" value="NZ_CM001436.1"/>
</dbReference>
<accession>H1Z271</accession>
<dbReference type="OrthoDB" id="386035at2157"/>
<evidence type="ECO:0000313" key="3">
    <source>
        <dbReference type="Proteomes" id="UP000005741"/>
    </source>
</evidence>
<evidence type="ECO:0000313" key="2">
    <source>
        <dbReference type="EMBL" id="EHQ34600.1"/>
    </source>
</evidence>